<evidence type="ECO:0000259" key="2">
    <source>
        <dbReference type="Pfam" id="PF20150"/>
    </source>
</evidence>
<evidence type="ECO:0000313" key="4">
    <source>
        <dbReference type="Proteomes" id="UP001286456"/>
    </source>
</evidence>
<evidence type="ECO:0000313" key="3">
    <source>
        <dbReference type="EMBL" id="KAK3327018.1"/>
    </source>
</evidence>
<feature type="compositionally biased region" description="Low complexity" evidence="1">
    <location>
        <begin position="67"/>
        <end position="79"/>
    </location>
</feature>
<dbReference type="PANTHER" id="PTHR35910">
    <property type="entry name" value="2EXR DOMAIN-CONTAINING PROTEIN"/>
    <property type="match status" value="1"/>
</dbReference>
<gene>
    <name evidence="3" type="ORF">B0T19DRAFT_420609</name>
</gene>
<dbReference type="AlphaFoldDB" id="A0AAE0MCS9"/>
<sequence length="415" mass="46178">MLLTSFPTFPNLPPELRLRVWELSLSHPRIIRVRLRNRLLMDGLLARQPPYPLPSSSDSPDDSHQLSTSSPSSASSAPPELDPPTRPPSRASERYGAVVDGYQTLSKLFRVSREARSAAQSFYRVHLPCWLIRGATLRHSSSETMHPGTLYFNPDHDFLHITNDTGQVADFLHDLRTVHDPRGVGLLNLAVDGNGLTGPGGLCGIASSLATLPPELRDSFVATLTQLREVFFLQIQHTGRHVLGYRSGAPTADNLLNLSFPILPVGPSFNRLPRDPRAAAAHDLAQVFINLDPREMLHAWRRLFHDIFGSGVVAPPQTEYRVLLAFAPPQSCAVYDRRDAEEWLRREEQMWLTETMGWAENGMGRGEETAFGFWLFPVEAFGELPKAVGDSLRREPPRVLDLRGSPPELGVVSLS</sequence>
<evidence type="ECO:0000256" key="1">
    <source>
        <dbReference type="SAM" id="MobiDB-lite"/>
    </source>
</evidence>
<accession>A0AAE0MCS9</accession>
<dbReference type="InterPro" id="IPR045518">
    <property type="entry name" value="2EXR"/>
</dbReference>
<feature type="domain" description="2EXR" evidence="2">
    <location>
        <begin position="6"/>
        <end position="159"/>
    </location>
</feature>
<protein>
    <recommendedName>
        <fullName evidence="2">2EXR domain-containing protein</fullName>
    </recommendedName>
</protein>
<reference evidence="3" key="2">
    <citation type="submission" date="2023-06" db="EMBL/GenBank/DDBJ databases">
        <authorList>
            <consortium name="Lawrence Berkeley National Laboratory"/>
            <person name="Haridas S."/>
            <person name="Hensen N."/>
            <person name="Bonometti L."/>
            <person name="Westerberg I."/>
            <person name="Brannstrom I.O."/>
            <person name="Guillou S."/>
            <person name="Cros-Aarteil S."/>
            <person name="Calhoun S."/>
            <person name="Kuo A."/>
            <person name="Mondo S."/>
            <person name="Pangilinan J."/>
            <person name="Riley R."/>
            <person name="Labutti K."/>
            <person name="Andreopoulos B."/>
            <person name="Lipzen A."/>
            <person name="Chen C."/>
            <person name="Yanf M."/>
            <person name="Daum C."/>
            <person name="Ng V."/>
            <person name="Clum A."/>
            <person name="Steindorff A."/>
            <person name="Ohm R."/>
            <person name="Martin F."/>
            <person name="Silar P."/>
            <person name="Natvig D."/>
            <person name="Lalanne C."/>
            <person name="Gautier V."/>
            <person name="Ament-Velasquez S.L."/>
            <person name="Kruys A."/>
            <person name="Hutchinson M.I."/>
            <person name="Powell A.J."/>
            <person name="Barry K."/>
            <person name="Miller A.N."/>
            <person name="Grigoriev I.V."/>
            <person name="Debuchy R."/>
            <person name="Gladieux P."/>
            <person name="Thoren M.H."/>
            <person name="Johannesson H."/>
        </authorList>
    </citation>
    <scope>NUCLEOTIDE SEQUENCE</scope>
    <source>
        <strain evidence="3">SMH4131-1</strain>
    </source>
</reference>
<reference evidence="3" key="1">
    <citation type="journal article" date="2023" name="Mol. Phylogenet. Evol.">
        <title>Genome-scale phylogeny and comparative genomics of the fungal order Sordariales.</title>
        <authorList>
            <person name="Hensen N."/>
            <person name="Bonometti L."/>
            <person name="Westerberg I."/>
            <person name="Brannstrom I.O."/>
            <person name="Guillou S."/>
            <person name="Cros-Aarteil S."/>
            <person name="Calhoun S."/>
            <person name="Haridas S."/>
            <person name="Kuo A."/>
            <person name="Mondo S."/>
            <person name="Pangilinan J."/>
            <person name="Riley R."/>
            <person name="LaButti K."/>
            <person name="Andreopoulos B."/>
            <person name="Lipzen A."/>
            <person name="Chen C."/>
            <person name="Yan M."/>
            <person name="Daum C."/>
            <person name="Ng V."/>
            <person name="Clum A."/>
            <person name="Steindorff A."/>
            <person name="Ohm R.A."/>
            <person name="Martin F."/>
            <person name="Silar P."/>
            <person name="Natvig D.O."/>
            <person name="Lalanne C."/>
            <person name="Gautier V."/>
            <person name="Ament-Velasquez S.L."/>
            <person name="Kruys A."/>
            <person name="Hutchinson M.I."/>
            <person name="Powell A.J."/>
            <person name="Barry K."/>
            <person name="Miller A.N."/>
            <person name="Grigoriev I.V."/>
            <person name="Debuchy R."/>
            <person name="Gladieux P."/>
            <person name="Hiltunen Thoren M."/>
            <person name="Johannesson H."/>
        </authorList>
    </citation>
    <scope>NUCLEOTIDE SEQUENCE</scope>
    <source>
        <strain evidence="3">SMH4131-1</strain>
    </source>
</reference>
<name>A0AAE0MCS9_9PEZI</name>
<proteinExistence type="predicted"/>
<comment type="caution">
    <text evidence="3">The sequence shown here is derived from an EMBL/GenBank/DDBJ whole genome shotgun (WGS) entry which is preliminary data.</text>
</comment>
<dbReference type="Proteomes" id="UP001286456">
    <property type="component" value="Unassembled WGS sequence"/>
</dbReference>
<dbReference type="PANTHER" id="PTHR35910:SF6">
    <property type="entry name" value="2EXR DOMAIN-CONTAINING PROTEIN"/>
    <property type="match status" value="1"/>
</dbReference>
<organism evidence="3 4">
    <name type="scientific">Cercophora scortea</name>
    <dbReference type="NCBI Taxonomy" id="314031"/>
    <lineage>
        <taxon>Eukaryota</taxon>
        <taxon>Fungi</taxon>
        <taxon>Dikarya</taxon>
        <taxon>Ascomycota</taxon>
        <taxon>Pezizomycotina</taxon>
        <taxon>Sordariomycetes</taxon>
        <taxon>Sordariomycetidae</taxon>
        <taxon>Sordariales</taxon>
        <taxon>Lasiosphaeriaceae</taxon>
        <taxon>Cercophora</taxon>
    </lineage>
</organism>
<feature type="region of interest" description="Disordered" evidence="1">
    <location>
        <begin position="50"/>
        <end position="96"/>
    </location>
</feature>
<dbReference type="EMBL" id="JAUEPO010000003">
    <property type="protein sequence ID" value="KAK3327018.1"/>
    <property type="molecule type" value="Genomic_DNA"/>
</dbReference>
<keyword evidence="4" id="KW-1185">Reference proteome</keyword>
<dbReference type="Pfam" id="PF20150">
    <property type="entry name" value="2EXR"/>
    <property type="match status" value="1"/>
</dbReference>